<dbReference type="Proteomes" id="UP000018680">
    <property type="component" value="Chromosome"/>
</dbReference>
<evidence type="ECO:0000313" key="3">
    <source>
        <dbReference type="Proteomes" id="UP000018680"/>
    </source>
</evidence>
<dbReference type="OrthoDB" id="366530at2"/>
<dbReference type="PANTHER" id="PTHR13696">
    <property type="entry name" value="P-LOOP CONTAINING NUCLEOSIDE TRIPHOSPHATE HYDROLASE"/>
    <property type="match status" value="1"/>
</dbReference>
<sequence>MLISMSKLGTGTLEQKLIAVGSGKGGVGKSTTALNIALLAARGGLRTGLIDLDPLSNLGTILDIEQSRLSGVSSDPSQGSLKDFSLNIFPGLDLLFPHSGAIQQGSSSSSRASLPGILFQRFSGELEDGYDCIILDLPAGIVQEENLVLLPHLARLLVVTNAEPTSHVSAGGYIKAALEVNPKLQFDIWNNKFEAGADPSFNPRDLLGNYNRYAPEDLQLDGGIEKQIRHVAFVPPDPALNLLKAGNDFRLDMLYKIREALILIHELVIPVYENPRLPLIHRRMLRYYLLKEYDDPQEDQAFEYCASLFSMSVDRVFPDGVKQEADRYLKAQISNPLRCSVRDSLIIIDEILELYQRNQGFSAASGIFQQMKRGFTSLQSRLLKSFALMNRLLQRHQDPNIRRRFGDIDIPMLRKSLGLCFFHLGVLKLLDHERVKSLIDKFVPKKKQNGRIVRDRQRQIMLLLKKDDRYHENYFRLIKNMFPLVEKQLSRLAQKHGLQEIILRDAEGRVRRDVYLNMLSGLMHDLLNAGLGVHVGLRFNKAAAEIRKGWSTLQELMEMDR</sequence>
<protein>
    <recommendedName>
        <fullName evidence="1">CobQ/CobB/MinD/ParA nucleotide binding domain-containing protein</fullName>
    </recommendedName>
</protein>
<keyword evidence="3" id="KW-1185">Reference proteome</keyword>
<dbReference type="InterPro" id="IPR050678">
    <property type="entry name" value="DNA_Partitioning_ATPase"/>
</dbReference>
<dbReference type="SUPFAM" id="SSF52540">
    <property type="entry name" value="P-loop containing nucleoside triphosphate hydrolases"/>
    <property type="match status" value="1"/>
</dbReference>
<dbReference type="AlphaFoldDB" id="V5WJ91"/>
<feature type="domain" description="CobQ/CobB/MinD/ParA nucleotide binding" evidence="1">
    <location>
        <begin position="18"/>
        <end position="390"/>
    </location>
</feature>
<gene>
    <name evidence="2" type="ORF">L21SP2_2248</name>
</gene>
<dbReference type="Pfam" id="PF01656">
    <property type="entry name" value="CbiA"/>
    <property type="match status" value="1"/>
</dbReference>
<dbReference type="STRING" id="1307761.L21SP2_2248"/>
<evidence type="ECO:0000313" key="2">
    <source>
        <dbReference type="EMBL" id="AHC15609.1"/>
    </source>
</evidence>
<dbReference type="InterPro" id="IPR002586">
    <property type="entry name" value="CobQ/CobB/MinD/ParA_Nub-bd_dom"/>
</dbReference>
<dbReference type="HOGENOM" id="CLU_512765_0_0_12"/>
<dbReference type="Gene3D" id="3.40.50.300">
    <property type="entry name" value="P-loop containing nucleotide triphosphate hydrolases"/>
    <property type="match status" value="1"/>
</dbReference>
<reference evidence="2 3" key="1">
    <citation type="journal article" date="2015" name="Stand. Genomic Sci.">
        <title>Complete genome sequence and description of Salinispira pacifica gen. nov., sp. nov., a novel spirochaete isolated form a hypersaline microbial mat.</title>
        <authorList>
            <person name="Ben Hania W."/>
            <person name="Joseph M."/>
            <person name="Schumann P."/>
            <person name="Bunk B."/>
            <person name="Fiebig A."/>
            <person name="Sproer C."/>
            <person name="Klenk H.P."/>
            <person name="Fardeau M.L."/>
            <person name="Spring S."/>
        </authorList>
    </citation>
    <scope>NUCLEOTIDE SEQUENCE [LARGE SCALE GENOMIC DNA]</scope>
    <source>
        <strain evidence="2 3">L21-RPul-D2</strain>
    </source>
</reference>
<dbReference type="KEGG" id="slr:L21SP2_2248"/>
<dbReference type="RefSeq" id="WP_024268513.1">
    <property type="nucleotide sequence ID" value="NC_023035.1"/>
</dbReference>
<dbReference type="eggNOG" id="COG0455">
    <property type="taxonomic scope" value="Bacteria"/>
</dbReference>
<proteinExistence type="predicted"/>
<dbReference type="EMBL" id="CP006939">
    <property type="protein sequence ID" value="AHC15609.1"/>
    <property type="molecule type" value="Genomic_DNA"/>
</dbReference>
<accession>V5WJ91</accession>
<name>V5WJ91_9SPIO</name>
<evidence type="ECO:0000259" key="1">
    <source>
        <dbReference type="Pfam" id="PF01656"/>
    </source>
</evidence>
<organism evidence="2 3">
    <name type="scientific">Salinispira pacifica</name>
    <dbReference type="NCBI Taxonomy" id="1307761"/>
    <lineage>
        <taxon>Bacteria</taxon>
        <taxon>Pseudomonadati</taxon>
        <taxon>Spirochaetota</taxon>
        <taxon>Spirochaetia</taxon>
        <taxon>Spirochaetales</taxon>
        <taxon>Spirochaetaceae</taxon>
        <taxon>Salinispira</taxon>
    </lineage>
</organism>
<dbReference type="PANTHER" id="PTHR13696:SF99">
    <property type="entry name" value="COBYRINIC ACID AC-DIAMIDE SYNTHASE"/>
    <property type="match status" value="1"/>
</dbReference>
<dbReference type="InterPro" id="IPR027417">
    <property type="entry name" value="P-loop_NTPase"/>
</dbReference>